<gene>
    <name evidence="2" type="ORF">GCM10009745_16410</name>
</gene>
<dbReference type="Gene3D" id="3.40.630.30">
    <property type="match status" value="1"/>
</dbReference>
<name>A0ABP4SR63_9ACTN</name>
<dbReference type="Proteomes" id="UP001500280">
    <property type="component" value="Unassembled WGS sequence"/>
</dbReference>
<proteinExistence type="predicted"/>
<evidence type="ECO:0000313" key="3">
    <source>
        <dbReference type="Proteomes" id="UP001500280"/>
    </source>
</evidence>
<dbReference type="PROSITE" id="PS51186">
    <property type="entry name" value="GNAT"/>
    <property type="match status" value="1"/>
</dbReference>
<dbReference type="SUPFAM" id="SSF55729">
    <property type="entry name" value="Acyl-CoA N-acyltransferases (Nat)"/>
    <property type="match status" value="1"/>
</dbReference>
<accession>A0ABP4SR63</accession>
<dbReference type="Pfam" id="PF00583">
    <property type="entry name" value="Acetyltransf_1"/>
    <property type="match status" value="1"/>
</dbReference>
<keyword evidence="3" id="KW-1185">Reference proteome</keyword>
<dbReference type="InterPro" id="IPR000182">
    <property type="entry name" value="GNAT_dom"/>
</dbReference>
<evidence type="ECO:0000313" key="2">
    <source>
        <dbReference type="EMBL" id="GAA1674082.1"/>
    </source>
</evidence>
<reference evidence="3" key="1">
    <citation type="journal article" date="2019" name="Int. J. Syst. Evol. Microbiol.">
        <title>The Global Catalogue of Microorganisms (GCM) 10K type strain sequencing project: providing services to taxonomists for standard genome sequencing and annotation.</title>
        <authorList>
            <consortium name="The Broad Institute Genomics Platform"/>
            <consortium name="The Broad Institute Genome Sequencing Center for Infectious Disease"/>
            <person name="Wu L."/>
            <person name="Ma J."/>
        </authorList>
    </citation>
    <scope>NUCLEOTIDE SEQUENCE [LARGE SCALE GENOMIC DNA]</scope>
    <source>
        <strain evidence="3">JCM 14307</strain>
    </source>
</reference>
<feature type="domain" description="N-acetyltransferase" evidence="1">
    <location>
        <begin position="145"/>
        <end position="288"/>
    </location>
</feature>
<organism evidence="2 3">
    <name type="scientific">Kribbella yunnanensis</name>
    <dbReference type="NCBI Taxonomy" id="190194"/>
    <lineage>
        <taxon>Bacteria</taxon>
        <taxon>Bacillati</taxon>
        <taxon>Actinomycetota</taxon>
        <taxon>Actinomycetes</taxon>
        <taxon>Propionibacteriales</taxon>
        <taxon>Kribbellaceae</taxon>
        <taxon>Kribbella</taxon>
    </lineage>
</organism>
<sequence length="288" mass="31703">MQRYELAGADAVRAMQELVQRTWSPRSRLHVGDVAWERAVNSGRRGDTWRTAFWEDGGQVVAWGWAEPDHLSLVVDPGRAEVAGDVINWFQDLHPDGACSVLEDETQLVDALEKAGYQADDEAPFFTHHRIELSDLGTPVVPDGFMLRHAKPDEVQKRAAAHRAAWSDLGPSKVTDEDMAAVMSTWPYESELDWVVEAPNGEFAATALIWHDKVHGIGLVEPVGCAPAYRRQGLAAAVNLAALHALRDAGAKAAMVCPRGDDAYPTARALYQSIGFRPGARSKLYVRR</sequence>
<dbReference type="RefSeq" id="WP_344147493.1">
    <property type="nucleotide sequence ID" value="NZ_BAAANF010000004.1"/>
</dbReference>
<protein>
    <recommendedName>
        <fullName evidence="1">N-acetyltransferase domain-containing protein</fullName>
    </recommendedName>
</protein>
<dbReference type="EMBL" id="BAAANF010000004">
    <property type="protein sequence ID" value="GAA1674082.1"/>
    <property type="molecule type" value="Genomic_DNA"/>
</dbReference>
<evidence type="ECO:0000259" key="1">
    <source>
        <dbReference type="PROSITE" id="PS51186"/>
    </source>
</evidence>
<dbReference type="InterPro" id="IPR016181">
    <property type="entry name" value="Acyl_CoA_acyltransferase"/>
</dbReference>
<comment type="caution">
    <text evidence="2">The sequence shown here is derived from an EMBL/GenBank/DDBJ whole genome shotgun (WGS) entry which is preliminary data.</text>
</comment>